<feature type="compositionally biased region" description="Basic and acidic residues" evidence="1">
    <location>
        <begin position="305"/>
        <end position="315"/>
    </location>
</feature>
<gene>
    <name evidence="2" type="ORF">AK812_SmicGene7896</name>
</gene>
<evidence type="ECO:0000313" key="2">
    <source>
        <dbReference type="EMBL" id="OLQ08593.1"/>
    </source>
</evidence>
<dbReference type="SUPFAM" id="SSF88697">
    <property type="entry name" value="PUA domain-like"/>
    <property type="match status" value="1"/>
</dbReference>
<feature type="region of interest" description="Disordered" evidence="1">
    <location>
        <begin position="282"/>
        <end position="315"/>
    </location>
</feature>
<evidence type="ECO:0000313" key="3">
    <source>
        <dbReference type="Proteomes" id="UP000186817"/>
    </source>
</evidence>
<dbReference type="AlphaFoldDB" id="A0A1Q9EMC2"/>
<feature type="region of interest" description="Disordered" evidence="1">
    <location>
        <begin position="352"/>
        <end position="372"/>
    </location>
</feature>
<organism evidence="2 3">
    <name type="scientific">Symbiodinium microadriaticum</name>
    <name type="common">Dinoflagellate</name>
    <name type="synonym">Zooxanthella microadriatica</name>
    <dbReference type="NCBI Taxonomy" id="2951"/>
    <lineage>
        <taxon>Eukaryota</taxon>
        <taxon>Sar</taxon>
        <taxon>Alveolata</taxon>
        <taxon>Dinophyceae</taxon>
        <taxon>Suessiales</taxon>
        <taxon>Symbiodiniaceae</taxon>
        <taxon>Symbiodinium</taxon>
    </lineage>
</organism>
<dbReference type="EMBL" id="LSRX01000114">
    <property type="protein sequence ID" value="OLQ08593.1"/>
    <property type="molecule type" value="Genomic_DNA"/>
</dbReference>
<keyword evidence="3" id="KW-1185">Reference proteome</keyword>
<protein>
    <submittedName>
        <fullName evidence="2">Uncharacterized protein</fullName>
    </submittedName>
</protein>
<comment type="caution">
    <text evidence="2">The sequence shown here is derived from an EMBL/GenBank/DDBJ whole genome shotgun (WGS) entry which is preliminary data.</text>
</comment>
<feature type="compositionally biased region" description="Polar residues" evidence="1">
    <location>
        <begin position="292"/>
        <end position="302"/>
    </location>
</feature>
<accession>A0A1Q9EMC2</accession>
<dbReference type="InterPro" id="IPR015947">
    <property type="entry name" value="PUA-like_sf"/>
</dbReference>
<proteinExistence type="predicted"/>
<dbReference type="Proteomes" id="UP000186817">
    <property type="component" value="Unassembled WGS sequence"/>
</dbReference>
<sequence length="417" mass="45694">MLCCCSKSGNLAVKYGHAVLQAHVLGSLPRFTSRRRWLKLPLHLPSAEAGPSHLIVCTGAGPHHFLRSRVALLMSAARQQVPTPAQAVPAPGDRILRLRRAWLDLILSGTKTAEVRRDATTPGGVWLGCGGRVEAFGLLGLPVRVANFAEFQSRFEEHRVDVPALPYGPCTYLWPLTDVRILPAPVCYHNRAGPVTWLPFALPPSRPATSVGAEEDEVPFQGLFCKDSVKSDGDLMITFSDVNGCEFLCQVAVPPQKPSERERGSGRELLVGFRLISKKKPAFEEAEGRSGKTLSSPSTPTSEMADERSGVDDDRLVVRRRTPTLALPSHAQSGLTSKLKKRLVDVRSLSLRSNSDSPVRPGRLQSRRAQSLRSAVDFDTLPVEIARDPDEDLQSVETQYNEEFNPGCAVCQKKLEV</sequence>
<feature type="compositionally biased region" description="Low complexity" evidence="1">
    <location>
        <begin position="363"/>
        <end position="372"/>
    </location>
</feature>
<name>A0A1Q9EMC2_SYMMI</name>
<evidence type="ECO:0000256" key="1">
    <source>
        <dbReference type="SAM" id="MobiDB-lite"/>
    </source>
</evidence>
<reference evidence="2 3" key="1">
    <citation type="submission" date="2016-02" db="EMBL/GenBank/DDBJ databases">
        <title>Genome analysis of coral dinoflagellate symbionts highlights evolutionary adaptations to a symbiotic lifestyle.</title>
        <authorList>
            <person name="Aranda M."/>
            <person name="Li Y."/>
            <person name="Liew Y.J."/>
            <person name="Baumgarten S."/>
            <person name="Simakov O."/>
            <person name="Wilson M."/>
            <person name="Piel J."/>
            <person name="Ashoor H."/>
            <person name="Bougouffa S."/>
            <person name="Bajic V.B."/>
            <person name="Ryu T."/>
            <person name="Ravasi T."/>
            <person name="Bayer T."/>
            <person name="Micklem G."/>
            <person name="Kim H."/>
            <person name="Bhak J."/>
            <person name="Lajeunesse T.C."/>
            <person name="Voolstra C.R."/>
        </authorList>
    </citation>
    <scope>NUCLEOTIDE SEQUENCE [LARGE SCALE GENOMIC DNA]</scope>
    <source>
        <strain evidence="2 3">CCMP2467</strain>
    </source>
</reference>
<dbReference type="OrthoDB" id="419653at2759"/>